<dbReference type="Proteomes" id="UP000694392">
    <property type="component" value="Unplaced"/>
</dbReference>
<accession>A0A8D0GPI6</accession>
<reference evidence="2" key="2">
    <citation type="submission" date="2025-09" db="UniProtKB">
        <authorList>
            <consortium name="Ensembl"/>
        </authorList>
    </citation>
    <scope>IDENTIFICATION</scope>
</reference>
<protein>
    <recommendedName>
        <fullName evidence="4">SBNO2</fullName>
    </recommendedName>
</protein>
<name>A0A8D0GPI6_SPHPU</name>
<dbReference type="AlphaFoldDB" id="A0A8D0GPI6"/>
<keyword evidence="3" id="KW-1185">Reference proteome</keyword>
<organism evidence="2 3">
    <name type="scientific">Sphenodon punctatus</name>
    <name type="common">Tuatara</name>
    <name type="synonym">Hatteria punctata</name>
    <dbReference type="NCBI Taxonomy" id="8508"/>
    <lineage>
        <taxon>Eukaryota</taxon>
        <taxon>Metazoa</taxon>
        <taxon>Chordata</taxon>
        <taxon>Craniata</taxon>
        <taxon>Vertebrata</taxon>
        <taxon>Euteleostomi</taxon>
        <taxon>Lepidosauria</taxon>
        <taxon>Sphenodontia</taxon>
        <taxon>Sphenodontidae</taxon>
        <taxon>Sphenodon</taxon>
    </lineage>
</organism>
<evidence type="ECO:0000313" key="2">
    <source>
        <dbReference type="Ensembl" id="ENSSPUP00000008274.1"/>
    </source>
</evidence>
<dbReference type="Ensembl" id="ENSSPUT00000008829.1">
    <property type="protein sequence ID" value="ENSSPUP00000008274.1"/>
    <property type="gene ID" value="ENSSPUG00000006420.1"/>
</dbReference>
<evidence type="ECO:0000256" key="1">
    <source>
        <dbReference type="SAM" id="MobiDB-lite"/>
    </source>
</evidence>
<sequence length="201" mass="22228">MPSLHPTMDGGKNYPQHAHQPSGNTLYSLPSLQSQLGVPARENSVLASEWWSPYYSSAPFSTSSFPSENQQYFNTTSDFYMNPISRQPFPEIDCTSVDPAYFLPKNGDFTQDSSYLEDISLTSLFSSPADSLSSIADQDYLPADSLGHLPTIGDIHAPEQNQIELYPPGRPFMGLDSLDNQIAAVQNTPLLQSFQVRKNVT</sequence>
<feature type="region of interest" description="Disordered" evidence="1">
    <location>
        <begin position="1"/>
        <end position="26"/>
    </location>
</feature>
<evidence type="ECO:0000313" key="3">
    <source>
        <dbReference type="Proteomes" id="UP000694392"/>
    </source>
</evidence>
<evidence type="ECO:0008006" key="4">
    <source>
        <dbReference type="Google" id="ProtNLM"/>
    </source>
</evidence>
<dbReference type="GeneTree" id="ENSGT00970000197824"/>
<reference evidence="2" key="1">
    <citation type="submission" date="2025-08" db="UniProtKB">
        <authorList>
            <consortium name="Ensembl"/>
        </authorList>
    </citation>
    <scope>IDENTIFICATION</scope>
</reference>
<proteinExistence type="predicted"/>